<evidence type="ECO:0000256" key="6">
    <source>
        <dbReference type="ARBA" id="ARBA00022806"/>
    </source>
</evidence>
<dbReference type="AlphaFoldDB" id="A0A2T4TUT6"/>
<dbReference type="Pfam" id="PF18074">
    <property type="entry name" value="PriA_C"/>
    <property type="match status" value="1"/>
</dbReference>
<keyword evidence="7 12" id="KW-0862">Zinc</keyword>
<keyword evidence="8 12" id="KW-0067">ATP-binding</keyword>
<evidence type="ECO:0000256" key="1">
    <source>
        <dbReference type="ARBA" id="ARBA00022515"/>
    </source>
</evidence>
<dbReference type="InterPro" id="IPR005259">
    <property type="entry name" value="PriA"/>
</dbReference>
<feature type="binding site" evidence="12">
    <location>
        <position position="584"/>
    </location>
    <ligand>
        <name>Zn(2+)</name>
        <dbReference type="ChEBI" id="CHEBI:29105"/>
        <label>1</label>
    </ligand>
</feature>
<evidence type="ECO:0000256" key="12">
    <source>
        <dbReference type="HAMAP-Rule" id="MF_00983"/>
    </source>
</evidence>
<dbReference type="Gene3D" id="3.40.50.300">
    <property type="entry name" value="P-loop containing nucleotide triphosphate hydrolases"/>
    <property type="match status" value="2"/>
</dbReference>
<organism evidence="14 15">
    <name type="scientific">Candidatus Methylomirabilis limnetica</name>
    <dbReference type="NCBI Taxonomy" id="2033718"/>
    <lineage>
        <taxon>Bacteria</taxon>
        <taxon>Candidatus Methylomirabilota</taxon>
        <taxon>Candidatus Methylomirabilia</taxon>
        <taxon>Candidatus Methylomirabilales</taxon>
        <taxon>Candidatus Methylomirabilaceae</taxon>
        <taxon>Candidatus Methylomirabilis</taxon>
    </lineage>
</organism>
<evidence type="ECO:0000256" key="2">
    <source>
        <dbReference type="ARBA" id="ARBA00022705"/>
    </source>
</evidence>
<feature type="binding site" evidence="12">
    <location>
        <position position="556"/>
    </location>
    <ligand>
        <name>Zn(2+)</name>
        <dbReference type="ChEBI" id="CHEBI:29105"/>
        <label>2</label>
    </ligand>
</feature>
<feature type="binding site" evidence="12">
    <location>
        <position position="574"/>
    </location>
    <ligand>
        <name>Zn(2+)</name>
        <dbReference type="ChEBI" id="CHEBI:29105"/>
        <label>2</label>
    </ligand>
</feature>
<evidence type="ECO:0000256" key="11">
    <source>
        <dbReference type="ARBA" id="ARBA00048988"/>
    </source>
</evidence>
<comment type="catalytic activity">
    <reaction evidence="11 12">
        <text>ATP + H2O = ADP + phosphate + H(+)</text>
        <dbReference type="Rhea" id="RHEA:13065"/>
        <dbReference type="ChEBI" id="CHEBI:15377"/>
        <dbReference type="ChEBI" id="CHEBI:15378"/>
        <dbReference type="ChEBI" id="CHEBI:30616"/>
        <dbReference type="ChEBI" id="CHEBI:43474"/>
        <dbReference type="ChEBI" id="CHEBI:456216"/>
        <dbReference type="EC" id="5.6.2.4"/>
    </reaction>
</comment>
<comment type="catalytic activity">
    <reaction evidence="12">
        <text>Couples ATP hydrolysis with the unwinding of duplex DNA by translocating in the 3'-5' direction.</text>
        <dbReference type="EC" id="5.6.2.4"/>
    </reaction>
</comment>
<evidence type="ECO:0000256" key="10">
    <source>
        <dbReference type="ARBA" id="ARBA00023235"/>
    </source>
</evidence>
<dbReference type="GO" id="GO:0006270">
    <property type="term" value="P:DNA replication initiation"/>
    <property type="evidence" value="ECO:0007669"/>
    <property type="project" value="TreeGrafter"/>
</dbReference>
<dbReference type="InterPro" id="IPR041222">
    <property type="entry name" value="PriA_3primeBD"/>
</dbReference>
<comment type="similarity">
    <text evidence="12">Belongs to the helicase family. PriA subfamily.</text>
</comment>
<dbReference type="GO" id="GO:1990077">
    <property type="term" value="C:primosome complex"/>
    <property type="evidence" value="ECO:0007669"/>
    <property type="project" value="UniProtKB-UniRule"/>
</dbReference>
<gene>
    <name evidence="12 14" type="primary">priA</name>
    <name evidence="14" type="ORF">CLG94_12835</name>
</gene>
<reference evidence="15" key="2">
    <citation type="journal article" date="2018" name="Environ. Microbiol.">
        <title>Bloom of a denitrifying methanotroph, 'Candidatus Methylomirabilis limnetica', in a deep stratified lake.</title>
        <authorList>
            <person name="Graf J.S."/>
            <person name="Mayr M.J."/>
            <person name="Marchant H.K."/>
            <person name="Tienken D."/>
            <person name="Hach P.F."/>
            <person name="Brand A."/>
            <person name="Schubert C.J."/>
            <person name="Kuypers M.M."/>
            <person name="Milucka J."/>
        </authorList>
    </citation>
    <scope>NUCLEOTIDE SEQUENCE [LARGE SCALE GENOMIC DNA]</scope>
    <source>
        <strain evidence="15">Zug</strain>
    </source>
</reference>
<dbReference type="EMBL" id="NVQC01000040">
    <property type="protein sequence ID" value="PTL34871.1"/>
    <property type="molecule type" value="Genomic_DNA"/>
</dbReference>
<dbReference type="Pfam" id="PF00271">
    <property type="entry name" value="Helicase_C"/>
    <property type="match status" value="1"/>
</dbReference>
<dbReference type="OrthoDB" id="9759544at2"/>
<keyword evidence="6 12" id="KW-0347">Helicase</keyword>
<dbReference type="HAMAP" id="MF_00983">
    <property type="entry name" value="PriA"/>
    <property type="match status" value="1"/>
</dbReference>
<dbReference type="Pfam" id="PF00270">
    <property type="entry name" value="DEAD"/>
    <property type="match status" value="1"/>
</dbReference>
<reference evidence="14 15" key="1">
    <citation type="submission" date="2017-09" db="EMBL/GenBank/DDBJ databases">
        <title>Bloom of a denitrifying methanotroph, Candidatus Methylomirabilis limnetica, in a deep stratified lake.</title>
        <authorList>
            <person name="Graf J.S."/>
            <person name="Marchant H.K."/>
            <person name="Tienken D."/>
            <person name="Hach P.F."/>
            <person name="Brand A."/>
            <person name="Schubert C.J."/>
            <person name="Kuypers M.M."/>
            <person name="Milucka J."/>
        </authorList>
    </citation>
    <scope>NUCLEOTIDE SEQUENCE [LARGE SCALE GENOMIC DNA]</scope>
    <source>
        <strain evidence="14 15">Zug</strain>
    </source>
</reference>
<accession>A0A2T4TUT6</accession>
<dbReference type="EC" id="5.6.2.4" evidence="12"/>
<dbReference type="InterPro" id="IPR040498">
    <property type="entry name" value="PriA_CRR"/>
</dbReference>
<comment type="caution">
    <text evidence="14">The sequence shown here is derived from an EMBL/GenBank/DDBJ whole genome shotgun (WGS) entry which is preliminary data.</text>
</comment>
<dbReference type="InterPro" id="IPR041236">
    <property type="entry name" value="PriA_C"/>
</dbReference>
<proteinExistence type="inferred from homology"/>
<keyword evidence="9 12" id="KW-0238">DNA-binding</keyword>
<dbReference type="Pfam" id="PF18319">
    <property type="entry name" value="Zn_ribbon_PriA"/>
    <property type="match status" value="1"/>
</dbReference>
<keyword evidence="15" id="KW-1185">Reference proteome</keyword>
<dbReference type="GO" id="GO:0006269">
    <property type="term" value="P:DNA replication, synthesis of primer"/>
    <property type="evidence" value="ECO:0007669"/>
    <property type="project" value="UniProtKB-KW"/>
</dbReference>
<dbReference type="SMART" id="SM00487">
    <property type="entry name" value="DEXDc"/>
    <property type="match status" value="1"/>
</dbReference>
<dbReference type="GO" id="GO:0016887">
    <property type="term" value="F:ATP hydrolysis activity"/>
    <property type="evidence" value="ECO:0007669"/>
    <property type="project" value="RHEA"/>
</dbReference>
<keyword evidence="10 12" id="KW-0413">Isomerase</keyword>
<keyword evidence="1 12" id="KW-0639">Primosome</keyword>
<dbReference type="InterPro" id="IPR027417">
    <property type="entry name" value="P-loop_NTPase"/>
</dbReference>
<dbReference type="PANTHER" id="PTHR30580">
    <property type="entry name" value="PRIMOSOMAL PROTEIN N"/>
    <property type="match status" value="1"/>
</dbReference>
<dbReference type="GO" id="GO:0006302">
    <property type="term" value="P:double-strand break repair"/>
    <property type="evidence" value="ECO:0007669"/>
    <property type="project" value="InterPro"/>
</dbReference>
<dbReference type="Gene3D" id="3.40.1440.60">
    <property type="entry name" value="PriA, 3(prime) DNA-binding domain"/>
    <property type="match status" value="1"/>
</dbReference>
<dbReference type="GO" id="GO:0043138">
    <property type="term" value="F:3'-5' DNA helicase activity"/>
    <property type="evidence" value="ECO:0007669"/>
    <property type="project" value="UniProtKB-EC"/>
</dbReference>
<dbReference type="Pfam" id="PF17764">
    <property type="entry name" value="PriA_3primeBD"/>
    <property type="match status" value="1"/>
</dbReference>
<dbReference type="RefSeq" id="WP_107564085.1">
    <property type="nucleotide sequence ID" value="NZ_NVQC01000040.1"/>
</dbReference>
<evidence type="ECO:0000256" key="8">
    <source>
        <dbReference type="ARBA" id="ARBA00022840"/>
    </source>
</evidence>
<evidence type="ECO:0000256" key="5">
    <source>
        <dbReference type="ARBA" id="ARBA00022801"/>
    </source>
</evidence>
<feature type="binding site" evidence="12">
    <location>
        <position position="544"/>
    </location>
    <ligand>
        <name>Zn(2+)</name>
        <dbReference type="ChEBI" id="CHEBI:29105"/>
        <label>1</label>
    </ligand>
</feature>
<comment type="subunit">
    <text evidence="12">Component of the replication restart primosome.</text>
</comment>
<dbReference type="GO" id="GO:0006310">
    <property type="term" value="P:DNA recombination"/>
    <property type="evidence" value="ECO:0007669"/>
    <property type="project" value="InterPro"/>
</dbReference>
<name>A0A2T4TUT6_9BACT</name>
<dbReference type="CDD" id="cd18804">
    <property type="entry name" value="SF2_C_priA"/>
    <property type="match status" value="1"/>
</dbReference>
<dbReference type="GO" id="GO:0003677">
    <property type="term" value="F:DNA binding"/>
    <property type="evidence" value="ECO:0007669"/>
    <property type="project" value="UniProtKB-UniRule"/>
</dbReference>
<protein>
    <recommendedName>
        <fullName evidence="12">Replication restart protein PriA</fullName>
    </recommendedName>
    <alternativeName>
        <fullName evidence="12">ATP-dependent DNA helicase PriA</fullName>
        <ecNumber evidence="12">5.6.2.4</ecNumber>
    </alternativeName>
    <alternativeName>
        <fullName evidence="12">DNA 3'-5' helicase PriA</fullName>
    </alternativeName>
</protein>
<dbReference type="FunFam" id="3.40.50.300:FF:000489">
    <property type="entry name" value="Primosome assembly protein PriA"/>
    <property type="match status" value="1"/>
</dbReference>
<feature type="binding site" evidence="12">
    <location>
        <position position="587"/>
    </location>
    <ligand>
        <name>Zn(2+)</name>
        <dbReference type="ChEBI" id="CHEBI:29105"/>
        <label>1</label>
    </ligand>
</feature>
<comment type="cofactor">
    <cofactor evidence="12">
        <name>Zn(2+)</name>
        <dbReference type="ChEBI" id="CHEBI:29105"/>
    </cofactor>
    <text evidence="12">Binds 2 zinc ions per subunit.</text>
</comment>
<feature type="domain" description="Helicase ATP-binding" evidence="13">
    <location>
        <begin position="312"/>
        <end position="478"/>
    </location>
</feature>
<comment type="function">
    <text evidence="12">Initiates the restart of stalled replication forks, which reloads the replicative helicase on sites other than the origin of replication. Recognizes and binds to abandoned replication forks and remodels them to uncover a helicase loading site. Promotes assembly of the primosome at these replication forks.</text>
</comment>
<keyword evidence="2 12" id="KW-0235">DNA replication</keyword>
<evidence type="ECO:0000259" key="13">
    <source>
        <dbReference type="PROSITE" id="PS51192"/>
    </source>
</evidence>
<dbReference type="InterPro" id="IPR014001">
    <property type="entry name" value="Helicase_ATP-bd"/>
</dbReference>
<feature type="binding site" evidence="12">
    <location>
        <position position="547"/>
    </location>
    <ligand>
        <name>Zn(2+)</name>
        <dbReference type="ChEBI" id="CHEBI:29105"/>
        <label>1</label>
    </ligand>
</feature>
<dbReference type="SUPFAM" id="SSF52540">
    <property type="entry name" value="P-loop containing nucleoside triphosphate hydrolases"/>
    <property type="match status" value="2"/>
</dbReference>
<evidence type="ECO:0000313" key="15">
    <source>
        <dbReference type="Proteomes" id="UP000241436"/>
    </source>
</evidence>
<evidence type="ECO:0000256" key="4">
    <source>
        <dbReference type="ARBA" id="ARBA00022741"/>
    </source>
</evidence>
<dbReference type="PROSITE" id="PS51192">
    <property type="entry name" value="HELICASE_ATP_BIND_1"/>
    <property type="match status" value="1"/>
</dbReference>
<dbReference type="CDD" id="cd17929">
    <property type="entry name" value="DEXHc_priA"/>
    <property type="match status" value="1"/>
</dbReference>
<dbReference type="GO" id="GO:0005524">
    <property type="term" value="F:ATP binding"/>
    <property type="evidence" value="ECO:0007669"/>
    <property type="project" value="UniProtKB-UniRule"/>
</dbReference>
<feature type="binding site" evidence="12">
    <location>
        <position position="553"/>
    </location>
    <ligand>
        <name>Zn(2+)</name>
        <dbReference type="ChEBI" id="CHEBI:29105"/>
        <label>2</label>
    </ligand>
</feature>
<keyword evidence="5 12" id="KW-0378">Hydrolase</keyword>
<dbReference type="SMART" id="SM00490">
    <property type="entry name" value="HELICc"/>
    <property type="match status" value="1"/>
</dbReference>
<dbReference type="GO" id="GO:0008270">
    <property type="term" value="F:zinc ion binding"/>
    <property type="evidence" value="ECO:0007669"/>
    <property type="project" value="UniProtKB-UniRule"/>
</dbReference>
<evidence type="ECO:0000256" key="3">
    <source>
        <dbReference type="ARBA" id="ARBA00022723"/>
    </source>
</evidence>
<feature type="binding site" evidence="12">
    <location>
        <position position="571"/>
    </location>
    <ligand>
        <name>Zn(2+)</name>
        <dbReference type="ChEBI" id="CHEBI:29105"/>
        <label>2</label>
    </ligand>
</feature>
<dbReference type="InterPro" id="IPR042115">
    <property type="entry name" value="PriA_3primeBD_sf"/>
</dbReference>
<sequence length="836" mass="92908">MATEPDHLLVEIALPVPPRRVLTYTIPSDLQKQVEVGKRALVPLGPRLVTGYIVGLHTFSDQPSAVRHQASELKPIDAILDPEPLLDHHMLELTRLIADYYLTSWGLVIRAALPPGIDRRTARTVELIESPDLFPHTLSGERLTQEAGKLGPLQQQMLAALQVQRRMLLSSLKQRWPDEEVDRLIRMLVRQNLARVEYRECLPLVRPAYRSLLGLAVDRASAEAELAALRRRAPRQASLLDRLLQSGSTLTSVEATVLAGASGVRGLIAKGFIRRVTEVVERSPWEEPVVATGSWPEPNSAQQTAIDGLLAGLPSRTFFPALLHGATGSGKTEVYLRVIGEVVRQGRQALVLVPEIALTPVTADRFRSRFGDRVALLHSGLSPGERLDQWYRIKRGMADIVVGTRSAVFAPLSRLSLIVVDEEHDDSYKQQDEPRYHARDVALARGQMLGIAVLLGSATPAFESIHRAKEGAYRLFLLPERVEARTLPSMTLIDMREERAKCEVRGAPLIFSRRLADAIKETLAKGEQVLLFLNRRGYARVLLCRDCGFALHCPHCSLPLIYHAVDARMRCHYCDHRERPPARCPKCGGFAFGFLGYGTQQVEAAARLLAPDATMTRMDRDTTRRRRAHQQILKAVEQGQTQVLIGTQMVGKGHDFPGITLVGVLSADASMVLPDFRAGERTYALLTQVAGRAGRGDRPGQVLVQTYNPDHYSILAARNHDYEALYRIEQPLREKRGLPPFGFLVLLLVTSSKEGHAQEKAERLTSLLLERAVSSLTIEGPAPAPLYRLKGRYRWQILAKGPDPSTLHHWVKETIALLPPSEQVGIEVDVDPVNLC</sequence>
<evidence type="ECO:0000256" key="9">
    <source>
        <dbReference type="ARBA" id="ARBA00023125"/>
    </source>
</evidence>
<keyword evidence="4 12" id="KW-0547">Nucleotide-binding</keyword>
<dbReference type="NCBIfam" id="TIGR00595">
    <property type="entry name" value="priA"/>
    <property type="match status" value="1"/>
</dbReference>
<keyword evidence="3 12" id="KW-0479">Metal-binding</keyword>
<dbReference type="Proteomes" id="UP000241436">
    <property type="component" value="Unassembled WGS sequence"/>
</dbReference>
<evidence type="ECO:0000313" key="14">
    <source>
        <dbReference type="EMBL" id="PTL34871.1"/>
    </source>
</evidence>
<dbReference type="InterPro" id="IPR011545">
    <property type="entry name" value="DEAD/DEAH_box_helicase_dom"/>
</dbReference>
<dbReference type="PANTHER" id="PTHR30580:SF0">
    <property type="entry name" value="PRIMOSOMAL PROTEIN N"/>
    <property type="match status" value="1"/>
</dbReference>
<evidence type="ECO:0000256" key="7">
    <source>
        <dbReference type="ARBA" id="ARBA00022833"/>
    </source>
</evidence>
<dbReference type="InterPro" id="IPR001650">
    <property type="entry name" value="Helicase_C-like"/>
</dbReference>